<proteinExistence type="predicted"/>
<keyword evidence="2" id="KW-1185">Reference proteome</keyword>
<gene>
    <name evidence="1" type="ORF">pEaSNUABM7_00033</name>
</gene>
<dbReference type="Proteomes" id="UP000827609">
    <property type="component" value="Segment"/>
</dbReference>
<accession>A0AAE7WS37</accession>
<dbReference type="EMBL" id="MZ475896">
    <property type="protein sequence ID" value="QYW04701.1"/>
    <property type="molecule type" value="Genomic_DNA"/>
</dbReference>
<evidence type="ECO:0000313" key="2">
    <source>
        <dbReference type="Proteomes" id="UP000827609"/>
    </source>
</evidence>
<evidence type="ECO:0000313" key="1">
    <source>
        <dbReference type="EMBL" id="QYW04701.1"/>
    </source>
</evidence>
<name>A0AAE7WS37_9CAUD</name>
<organism evidence="1 2">
    <name type="scientific">Erwinia phage pEa_SNUABM_7</name>
    <dbReference type="NCBI Taxonomy" id="2866695"/>
    <lineage>
        <taxon>Viruses</taxon>
        <taxon>Duplodnaviria</taxon>
        <taxon>Heunggongvirae</taxon>
        <taxon>Uroviricota</taxon>
        <taxon>Caudoviricetes</taxon>
        <taxon>Snuvirus</taxon>
        <taxon>Snuvirus SNUABM7</taxon>
    </lineage>
</organism>
<sequence>MEYTLEEQLKALSQIRIDQIQAFDHIARLVLRSMDPVAHTEQWRSHVCEAMGLDYSLWPYYNELSNFMVSGMPPCLVMLQIACTTFVGADVRETIARFSSVDAETALNAMEFGNKWRADNQRIIYTMKAIDDLLVLYSSLVSDEDAEADESRCIGYPGMPNMHPYLNMIFQLIEDHNMVIDGRWRTPAEWFNQPKRDFALMYPPNLSEQHNAIIKTEVGTIYLTKAPKRGDTNSNHLRSV</sequence>
<protein>
    <submittedName>
        <fullName evidence="1">Uncharacterized protein</fullName>
    </submittedName>
</protein>
<reference evidence="1" key="1">
    <citation type="submission" date="2021-06" db="EMBL/GenBank/DDBJ databases">
        <title>Complete genome sequence of Erwinia phage pEa_SNUABM_7.</title>
        <authorList>
            <person name="Kim S.G."/>
            <person name="Park S.C."/>
        </authorList>
    </citation>
    <scope>NUCLEOTIDE SEQUENCE</scope>
</reference>